<dbReference type="Proteomes" id="UP000789920">
    <property type="component" value="Unassembled WGS sequence"/>
</dbReference>
<name>A0ACA9RLQ3_9GLOM</name>
<feature type="non-terminal residue" evidence="1">
    <location>
        <position position="1"/>
    </location>
</feature>
<accession>A0ACA9RLQ3</accession>
<evidence type="ECO:0000313" key="2">
    <source>
        <dbReference type="Proteomes" id="UP000789920"/>
    </source>
</evidence>
<comment type="caution">
    <text evidence="1">The sequence shown here is derived from an EMBL/GenBank/DDBJ whole genome shotgun (WGS) entry which is preliminary data.</text>
</comment>
<proteinExistence type="predicted"/>
<sequence>FSQPQKISYLLSYRMENPEQKEEGSSQGAFSSKVECNKQNKIVASMIYSDFDILDKPWWKHPFDEHNAEYLISKIKHFQRAIASAVDNESEELFWKGYIDLHRERYLLECISVESNITITISYVQKLLRKSGSLRMFCGKIFTSYIKPDEQRLARKVQNLHGVIIDTFPSIFFPDLQIDRFTPEFAKQLHRKIGNGLIKDAGQYRTKFVMAAQENYVYMAPDLIRDKMDTLFRQCREKFENTDLRLEDAIKYGACFLVHFLTIHPFMNGNGRVARLLLSFLLSKFTVVPLSLYTGVKARDVYLQ</sequence>
<organism evidence="1 2">
    <name type="scientific">Racocetra persica</name>
    <dbReference type="NCBI Taxonomy" id="160502"/>
    <lineage>
        <taxon>Eukaryota</taxon>
        <taxon>Fungi</taxon>
        <taxon>Fungi incertae sedis</taxon>
        <taxon>Mucoromycota</taxon>
        <taxon>Glomeromycotina</taxon>
        <taxon>Glomeromycetes</taxon>
        <taxon>Diversisporales</taxon>
        <taxon>Gigasporaceae</taxon>
        <taxon>Racocetra</taxon>
    </lineage>
</organism>
<dbReference type="EMBL" id="CAJVQC010059720">
    <property type="protein sequence ID" value="CAG8800051.1"/>
    <property type="molecule type" value="Genomic_DNA"/>
</dbReference>
<protein>
    <submittedName>
        <fullName evidence="1">9918_t:CDS:1</fullName>
    </submittedName>
</protein>
<evidence type="ECO:0000313" key="1">
    <source>
        <dbReference type="EMBL" id="CAG8800051.1"/>
    </source>
</evidence>
<gene>
    <name evidence="1" type="ORF">RPERSI_LOCUS20839</name>
</gene>
<reference evidence="1" key="1">
    <citation type="submission" date="2021-06" db="EMBL/GenBank/DDBJ databases">
        <authorList>
            <person name="Kallberg Y."/>
            <person name="Tangrot J."/>
            <person name="Rosling A."/>
        </authorList>
    </citation>
    <scope>NUCLEOTIDE SEQUENCE</scope>
    <source>
        <strain evidence="1">MA461A</strain>
    </source>
</reference>
<keyword evidence="2" id="KW-1185">Reference proteome</keyword>
<feature type="non-terminal residue" evidence="1">
    <location>
        <position position="304"/>
    </location>
</feature>